<dbReference type="EMBL" id="APAU02000387">
    <property type="protein sequence ID" value="EUB54032.1"/>
    <property type="molecule type" value="Genomic_DNA"/>
</dbReference>
<dbReference type="GeneID" id="36346824"/>
<organism evidence="1 2">
    <name type="scientific">Echinococcus granulosus</name>
    <name type="common">Hydatid tapeworm</name>
    <dbReference type="NCBI Taxonomy" id="6210"/>
    <lineage>
        <taxon>Eukaryota</taxon>
        <taxon>Metazoa</taxon>
        <taxon>Spiralia</taxon>
        <taxon>Lophotrochozoa</taxon>
        <taxon>Platyhelminthes</taxon>
        <taxon>Cestoda</taxon>
        <taxon>Eucestoda</taxon>
        <taxon>Cyclophyllidea</taxon>
        <taxon>Taeniidae</taxon>
        <taxon>Echinococcus</taxon>
        <taxon>Echinococcus granulosus group</taxon>
    </lineage>
</organism>
<gene>
    <name evidence="1" type="ORF">EGR_11111</name>
</gene>
<comment type="caution">
    <text evidence="1">The sequence shown here is derived from an EMBL/GenBank/DDBJ whole genome shotgun (WGS) entry which is preliminary data.</text>
</comment>
<proteinExistence type="predicted"/>
<protein>
    <submittedName>
        <fullName evidence="1">Uncharacterized protein</fullName>
    </submittedName>
</protein>
<dbReference type="KEGG" id="egl:EGR_11111"/>
<dbReference type="Proteomes" id="UP000019149">
    <property type="component" value="Unassembled WGS sequence"/>
</dbReference>
<keyword evidence="2" id="KW-1185">Reference proteome</keyword>
<accession>W6U6S1</accession>
<evidence type="ECO:0000313" key="1">
    <source>
        <dbReference type="EMBL" id="EUB54032.1"/>
    </source>
</evidence>
<reference evidence="1 2" key="1">
    <citation type="journal article" date="2013" name="Nat. Genet.">
        <title>The genome of the hydatid tapeworm Echinococcus granulosus.</title>
        <authorList>
            <person name="Zheng H."/>
            <person name="Zhang W."/>
            <person name="Zhang L."/>
            <person name="Zhang Z."/>
            <person name="Li J."/>
            <person name="Lu G."/>
            <person name="Zhu Y."/>
            <person name="Wang Y."/>
            <person name="Huang Y."/>
            <person name="Liu J."/>
            <person name="Kang H."/>
            <person name="Chen J."/>
            <person name="Wang L."/>
            <person name="Chen A."/>
            <person name="Yu S."/>
            <person name="Gao Z."/>
            <person name="Jin L."/>
            <person name="Gu W."/>
            <person name="Wang Z."/>
            <person name="Zhao L."/>
            <person name="Shi B."/>
            <person name="Wen H."/>
            <person name="Lin R."/>
            <person name="Jones M.K."/>
            <person name="Brejova B."/>
            <person name="Vinar T."/>
            <person name="Zhao G."/>
            <person name="McManus D.P."/>
            <person name="Chen Z."/>
            <person name="Zhou Y."/>
            <person name="Wang S."/>
        </authorList>
    </citation>
    <scope>NUCLEOTIDE SEQUENCE [LARGE SCALE GENOMIC DNA]</scope>
</reference>
<dbReference type="CTD" id="36346824"/>
<evidence type="ECO:0000313" key="2">
    <source>
        <dbReference type="Proteomes" id="UP000019149"/>
    </source>
</evidence>
<dbReference type="RefSeq" id="XP_024345228.1">
    <property type="nucleotide sequence ID" value="XM_024500358.1"/>
</dbReference>
<dbReference type="AlphaFoldDB" id="W6U6S1"/>
<sequence>MLLIRHSKHTNGSKCVRKAQNLKIGNEIKENRQEVFESEYYMAEKRQKEGRGGDTSEWPFAPAALPRLPQNDHFLSPDAPKYPFIL</sequence>
<name>W6U6S1_ECHGR</name>